<dbReference type="InterPro" id="IPR036390">
    <property type="entry name" value="WH_DNA-bd_sf"/>
</dbReference>
<gene>
    <name evidence="6" type="ORF">EV383_5938</name>
</gene>
<evidence type="ECO:0000313" key="6">
    <source>
        <dbReference type="EMBL" id="RZT88984.1"/>
    </source>
</evidence>
<dbReference type="Pfam" id="PF01638">
    <property type="entry name" value="HxlR"/>
    <property type="match status" value="1"/>
</dbReference>
<dbReference type="Proteomes" id="UP000291591">
    <property type="component" value="Unassembled WGS sequence"/>
</dbReference>
<keyword evidence="3" id="KW-0804">Transcription</keyword>
<dbReference type="PANTHER" id="PTHR33204">
    <property type="entry name" value="TRANSCRIPTIONAL REGULATOR, MARR FAMILY"/>
    <property type="match status" value="1"/>
</dbReference>
<dbReference type="EMBL" id="SHKL01000001">
    <property type="protein sequence ID" value="RZT88984.1"/>
    <property type="molecule type" value="Genomic_DNA"/>
</dbReference>
<keyword evidence="2" id="KW-0238">DNA-binding</keyword>
<dbReference type="Gene3D" id="1.10.10.10">
    <property type="entry name" value="Winged helix-like DNA-binding domain superfamily/Winged helix DNA-binding domain"/>
    <property type="match status" value="1"/>
</dbReference>
<keyword evidence="7" id="KW-1185">Reference proteome</keyword>
<evidence type="ECO:0000256" key="4">
    <source>
        <dbReference type="SAM" id="MobiDB-lite"/>
    </source>
</evidence>
<dbReference type="SMART" id="SM00418">
    <property type="entry name" value="HTH_ARSR"/>
    <property type="match status" value="1"/>
</dbReference>
<dbReference type="SUPFAM" id="SSF46785">
    <property type="entry name" value="Winged helix' DNA-binding domain"/>
    <property type="match status" value="1"/>
</dbReference>
<dbReference type="PANTHER" id="PTHR33204:SF18">
    <property type="entry name" value="TRANSCRIPTIONAL REGULATORY PROTEIN"/>
    <property type="match status" value="1"/>
</dbReference>
<sequence length="181" mass="19786">MTEPVREPGSEVPWSEAPDSGVPAGTPWRELDSSACSIARTMDVLGDPWTVLVVRDLLHGVRRFDDLVAHLGIARNVLTRRLTGLVEAGMVHAVDYREPGRRTRKEYRLTPAGQDLRPVLLALLAYGDRHRSDAPPIVAEHDGCGGAVHLETVCEHGHRIGPDDRVRSTIGPGARRRADAS</sequence>
<accession>A0A4Q7V653</accession>
<dbReference type="PROSITE" id="PS51118">
    <property type="entry name" value="HTH_HXLR"/>
    <property type="match status" value="1"/>
</dbReference>
<dbReference type="GO" id="GO:0003677">
    <property type="term" value="F:DNA binding"/>
    <property type="evidence" value="ECO:0007669"/>
    <property type="project" value="UniProtKB-KW"/>
</dbReference>
<dbReference type="OrthoDB" id="5181972at2"/>
<evidence type="ECO:0000256" key="1">
    <source>
        <dbReference type="ARBA" id="ARBA00023015"/>
    </source>
</evidence>
<dbReference type="GO" id="GO:0003700">
    <property type="term" value="F:DNA-binding transcription factor activity"/>
    <property type="evidence" value="ECO:0007669"/>
    <property type="project" value="InterPro"/>
</dbReference>
<comment type="caution">
    <text evidence="6">The sequence shown here is derived from an EMBL/GenBank/DDBJ whole genome shotgun (WGS) entry which is preliminary data.</text>
</comment>
<organism evidence="6 7">
    <name type="scientific">Pseudonocardia sediminis</name>
    <dbReference type="NCBI Taxonomy" id="1397368"/>
    <lineage>
        <taxon>Bacteria</taxon>
        <taxon>Bacillati</taxon>
        <taxon>Actinomycetota</taxon>
        <taxon>Actinomycetes</taxon>
        <taxon>Pseudonocardiales</taxon>
        <taxon>Pseudonocardiaceae</taxon>
        <taxon>Pseudonocardia</taxon>
    </lineage>
</organism>
<dbReference type="RefSeq" id="WP_130293191.1">
    <property type="nucleotide sequence ID" value="NZ_SHKL01000001.1"/>
</dbReference>
<dbReference type="AlphaFoldDB" id="A0A4Q7V653"/>
<keyword evidence="1" id="KW-0805">Transcription regulation</keyword>
<name>A0A4Q7V653_PSEST</name>
<feature type="domain" description="HTH hxlR-type" evidence="5">
    <location>
        <begin position="36"/>
        <end position="135"/>
    </location>
</feature>
<dbReference type="InterPro" id="IPR001845">
    <property type="entry name" value="HTH_ArsR_DNA-bd_dom"/>
</dbReference>
<protein>
    <submittedName>
        <fullName evidence="6">HxlR family transcriptional regulator</fullName>
    </submittedName>
</protein>
<reference evidence="6 7" key="1">
    <citation type="submission" date="2019-02" db="EMBL/GenBank/DDBJ databases">
        <title>Sequencing the genomes of 1000 actinobacteria strains.</title>
        <authorList>
            <person name="Klenk H.-P."/>
        </authorList>
    </citation>
    <scope>NUCLEOTIDE SEQUENCE [LARGE SCALE GENOMIC DNA]</scope>
    <source>
        <strain evidence="6 7">DSM 45779</strain>
    </source>
</reference>
<evidence type="ECO:0000256" key="2">
    <source>
        <dbReference type="ARBA" id="ARBA00023125"/>
    </source>
</evidence>
<proteinExistence type="predicted"/>
<evidence type="ECO:0000259" key="5">
    <source>
        <dbReference type="PROSITE" id="PS51118"/>
    </source>
</evidence>
<evidence type="ECO:0000256" key="3">
    <source>
        <dbReference type="ARBA" id="ARBA00023163"/>
    </source>
</evidence>
<evidence type="ECO:0000313" key="7">
    <source>
        <dbReference type="Proteomes" id="UP000291591"/>
    </source>
</evidence>
<dbReference type="InterPro" id="IPR036388">
    <property type="entry name" value="WH-like_DNA-bd_sf"/>
</dbReference>
<feature type="region of interest" description="Disordered" evidence="4">
    <location>
        <begin position="1"/>
        <end position="26"/>
    </location>
</feature>
<dbReference type="InterPro" id="IPR002577">
    <property type="entry name" value="HTH_HxlR"/>
</dbReference>